<keyword evidence="2" id="KW-1185">Reference proteome</keyword>
<evidence type="ECO:0000313" key="1">
    <source>
        <dbReference type="EMBL" id="KAF2642923.1"/>
    </source>
</evidence>
<dbReference type="OrthoDB" id="5381833at2759"/>
<proteinExistence type="predicted"/>
<sequence>MRNDQSLSHGRRSPTTTLIAAGCPPPKLGDMCTYKRKFHTHSGGYKSQLRQKMVVPNEVDYTPPGYEFVPSGNPFITRMCHNLAPTLYFVSCSESWSIFEEEEGIYVPADTFKQAVSELMANKARYDQSFCRDLDQKYPNAPPADRKKRHDLIELNSLDTASKILAVDMDKKSVNETAISEKWATKYVQDTVRNYIREQYTQSQPHSIYGMKPRTKEKGRMHRQFGDLSLLTW</sequence>
<name>A0A6A6S864_9PLEO</name>
<organism evidence="1 2">
    <name type="scientific">Massarina eburnea CBS 473.64</name>
    <dbReference type="NCBI Taxonomy" id="1395130"/>
    <lineage>
        <taxon>Eukaryota</taxon>
        <taxon>Fungi</taxon>
        <taxon>Dikarya</taxon>
        <taxon>Ascomycota</taxon>
        <taxon>Pezizomycotina</taxon>
        <taxon>Dothideomycetes</taxon>
        <taxon>Pleosporomycetidae</taxon>
        <taxon>Pleosporales</taxon>
        <taxon>Massarineae</taxon>
        <taxon>Massarinaceae</taxon>
        <taxon>Massarina</taxon>
    </lineage>
</organism>
<dbReference type="AlphaFoldDB" id="A0A6A6S864"/>
<dbReference type="Proteomes" id="UP000799753">
    <property type="component" value="Unassembled WGS sequence"/>
</dbReference>
<evidence type="ECO:0000313" key="2">
    <source>
        <dbReference type="Proteomes" id="UP000799753"/>
    </source>
</evidence>
<accession>A0A6A6S864</accession>
<dbReference type="EMBL" id="MU006780">
    <property type="protein sequence ID" value="KAF2642923.1"/>
    <property type="molecule type" value="Genomic_DNA"/>
</dbReference>
<gene>
    <name evidence="1" type="ORF">P280DRAFT_547178</name>
</gene>
<protein>
    <submittedName>
        <fullName evidence="1">Uncharacterized protein</fullName>
    </submittedName>
</protein>
<reference evidence="1" key="1">
    <citation type="journal article" date="2020" name="Stud. Mycol.">
        <title>101 Dothideomycetes genomes: a test case for predicting lifestyles and emergence of pathogens.</title>
        <authorList>
            <person name="Haridas S."/>
            <person name="Albert R."/>
            <person name="Binder M."/>
            <person name="Bloem J."/>
            <person name="Labutti K."/>
            <person name="Salamov A."/>
            <person name="Andreopoulos B."/>
            <person name="Baker S."/>
            <person name="Barry K."/>
            <person name="Bills G."/>
            <person name="Bluhm B."/>
            <person name="Cannon C."/>
            <person name="Castanera R."/>
            <person name="Culley D."/>
            <person name="Daum C."/>
            <person name="Ezra D."/>
            <person name="Gonzalez J."/>
            <person name="Henrissat B."/>
            <person name="Kuo A."/>
            <person name="Liang C."/>
            <person name="Lipzen A."/>
            <person name="Lutzoni F."/>
            <person name="Magnuson J."/>
            <person name="Mondo S."/>
            <person name="Nolan M."/>
            <person name="Ohm R."/>
            <person name="Pangilinan J."/>
            <person name="Park H.-J."/>
            <person name="Ramirez L."/>
            <person name="Alfaro M."/>
            <person name="Sun H."/>
            <person name="Tritt A."/>
            <person name="Yoshinaga Y."/>
            <person name="Zwiers L.-H."/>
            <person name="Turgeon B."/>
            <person name="Goodwin S."/>
            <person name="Spatafora J."/>
            <person name="Crous P."/>
            <person name="Grigoriev I."/>
        </authorList>
    </citation>
    <scope>NUCLEOTIDE SEQUENCE</scope>
    <source>
        <strain evidence="1">CBS 473.64</strain>
    </source>
</reference>
<dbReference type="PROSITE" id="PS51257">
    <property type="entry name" value="PROKAR_LIPOPROTEIN"/>
    <property type="match status" value="1"/>
</dbReference>